<reference evidence="2" key="1">
    <citation type="submission" date="2018-11" db="EMBL/GenBank/DDBJ databases">
        <authorList>
            <person name="Alioto T."/>
            <person name="Alioto T."/>
        </authorList>
    </citation>
    <scope>NUCLEOTIDE SEQUENCE</scope>
</reference>
<evidence type="ECO:0000256" key="1">
    <source>
        <dbReference type="SAM" id="MobiDB-lite"/>
    </source>
</evidence>
<dbReference type="AlphaFoldDB" id="A0A8B6FXJ7"/>
<protein>
    <submittedName>
        <fullName evidence="2">Uncharacterized protein</fullName>
    </submittedName>
</protein>
<feature type="region of interest" description="Disordered" evidence="1">
    <location>
        <begin position="49"/>
        <end position="72"/>
    </location>
</feature>
<comment type="caution">
    <text evidence="2">The sequence shown here is derived from an EMBL/GenBank/DDBJ whole genome shotgun (WGS) entry which is preliminary data.</text>
</comment>
<accession>A0A8B6FXJ7</accession>
<evidence type="ECO:0000313" key="3">
    <source>
        <dbReference type="Proteomes" id="UP000596742"/>
    </source>
</evidence>
<feature type="compositionally biased region" description="Basic and acidic residues" evidence="1">
    <location>
        <begin position="63"/>
        <end position="72"/>
    </location>
</feature>
<keyword evidence="3" id="KW-1185">Reference proteome</keyword>
<proteinExistence type="predicted"/>
<dbReference type="EMBL" id="UYJE01007597">
    <property type="protein sequence ID" value="VDI56328.1"/>
    <property type="molecule type" value="Genomic_DNA"/>
</dbReference>
<sequence>MWNISLSFKVLTTIPPKNPTNRPQTTYSRKPSTNIITIRTTQFPVNIPLTTTTGKRSTTQRMQIEKPKKREGLAKTDKDLRKQIKEVCAEIIEKGTSWTDLDDTIKGVLTSLLDRLSGRLAHIEEVEDNTDTNIQDNENLPPVIEKKLRRSFRIGKAPQRYGFY</sequence>
<gene>
    <name evidence="2" type="ORF">MGAL_10B061175</name>
</gene>
<organism evidence="2 3">
    <name type="scientific">Mytilus galloprovincialis</name>
    <name type="common">Mediterranean mussel</name>
    <dbReference type="NCBI Taxonomy" id="29158"/>
    <lineage>
        <taxon>Eukaryota</taxon>
        <taxon>Metazoa</taxon>
        <taxon>Spiralia</taxon>
        <taxon>Lophotrochozoa</taxon>
        <taxon>Mollusca</taxon>
        <taxon>Bivalvia</taxon>
        <taxon>Autobranchia</taxon>
        <taxon>Pteriomorphia</taxon>
        <taxon>Mytilida</taxon>
        <taxon>Mytiloidea</taxon>
        <taxon>Mytilidae</taxon>
        <taxon>Mytilinae</taxon>
        <taxon>Mytilus</taxon>
    </lineage>
</organism>
<dbReference type="Proteomes" id="UP000596742">
    <property type="component" value="Unassembled WGS sequence"/>
</dbReference>
<name>A0A8B6FXJ7_MYTGA</name>
<feature type="compositionally biased region" description="Low complexity" evidence="1">
    <location>
        <begin position="50"/>
        <end position="59"/>
    </location>
</feature>
<evidence type="ECO:0000313" key="2">
    <source>
        <dbReference type="EMBL" id="VDI56328.1"/>
    </source>
</evidence>